<feature type="domain" description="Squalene cyclase C-terminal" evidence="6">
    <location>
        <begin position="328"/>
        <end position="645"/>
    </location>
</feature>
<dbReference type="EMBL" id="FMUN01000001">
    <property type="protein sequence ID" value="SCX81999.1"/>
    <property type="molecule type" value="Genomic_DNA"/>
</dbReference>
<dbReference type="AlphaFoldDB" id="A0A1G5AVR8"/>
<dbReference type="GO" id="GO:0016866">
    <property type="term" value="F:intramolecular transferase activity"/>
    <property type="evidence" value="ECO:0007669"/>
    <property type="project" value="InterPro"/>
</dbReference>
<dbReference type="Proteomes" id="UP000183104">
    <property type="component" value="Unassembled WGS sequence"/>
</dbReference>
<evidence type="ECO:0000256" key="1">
    <source>
        <dbReference type="ARBA" id="ARBA00004999"/>
    </source>
</evidence>
<dbReference type="InterPro" id="IPR008930">
    <property type="entry name" value="Terpenoid_cyclase/PrenylTrfase"/>
</dbReference>
<reference evidence="9" key="1">
    <citation type="submission" date="2016-10" db="EMBL/GenBank/DDBJ databases">
        <authorList>
            <person name="Varghese N."/>
        </authorList>
    </citation>
    <scope>NUCLEOTIDE SEQUENCE [LARGE SCALE GENOMIC DNA]</scope>
    <source>
        <strain evidence="9">HL 19</strain>
    </source>
</reference>
<dbReference type="NCBIfam" id="TIGR01787">
    <property type="entry name" value="squalene_cyclas"/>
    <property type="match status" value="1"/>
</dbReference>
<gene>
    <name evidence="8" type="ORF">SAMN05661077_0568</name>
</gene>
<dbReference type="RefSeq" id="WP_054966300.1">
    <property type="nucleotide sequence ID" value="NZ_FMUN01000001.1"/>
</dbReference>
<dbReference type="SUPFAM" id="SSF48239">
    <property type="entry name" value="Terpenoid cyclases/Protein prenyltransferases"/>
    <property type="match status" value="2"/>
</dbReference>
<organism evidence="8 9">
    <name type="scientific">Thiohalorhabdus denitrificans</name>
    <dbReference type="NCBI Taxonomy" id="381306"/>
    <lineage>
        <taxon>Bacteria</taxon>
        <taxon>Pseudomonadati</taxon>
        <taxon>Pseudomonadota</taxon>
        <taxon>Gammaproteobacteria</taxon>
        <taxon>Thiohalorhabdales</taxon>
        <taxon>Thiohalorhabdaceae</taxon>
        <taxon>Thiohalorhabdus</taxon>
    </lineage>
</organism>
<keyword evidence="4" id="KW-0413">Isomerase</keyword>
<dbReference type="UniPathway" id="UPA00337"/>
<dbReference type="InterPro" id="IPR032697">
    <property type="entry name" value="SQ_cyclase_N"/>
</dbReference>
<feature type="compositionally biased region" description="Basic and acidic residues" evidence="5">
    <location>
        <begin position="1"/>
        <end position="11"/>
    </location>
</feature>
<sequence length="652" mass="72888">MARPTSYKDDALGTTDQGGGLRTTGYPLDQAIAAAEAALVDHQFPDGHWCFELEGDCTITAEYILMMHFMGEIDPGLQERMVRYLRARRDPAHGGWPLYPGGPFDVSGSVKAYYALKLAGVDPEETPMAEAREAILAHGGAARSNVFTRFLLAQFGQIPWRGVPMVPAEIVLLPTWFPFHLSKVSYWARTVMVPLSILYTRRVRARNPQRLGVRELFTVPPERERRYFPVWSWPNRLILSIERTAARAEPLFPQRIRERAVHEAAHWFIERLNGEHGLGGIFPAMVYAYEALDHLGYGPDHPYRIRAGRALRNLVVERGDEAYCQPCLSPVWDTALACHALTEANGGTPPEEGSRGMDWLRPRQVEEGGDWTADNPDLAGGGWCFQYENPHYPDLDDTATVANLLHNGGDSEQEADRIRRAVDWVVGMQSRDGGFGAFNADNTYHYLNEIPFADHGALLDPPTSDVTARCVGLLGRVDHPEAGAALRGAVDFLQRAQEPEGPWFGRWGTNYVYGTWSVLEGLSQAGLDMNEAWIRQAVRWLKSVQRPDGGWGEENDTYFQPERARRAPRSTPFQTAWALLGLMAAGEARSPAVRAGVDYLLATQGADGGWEAPWFTAPGFPRVFHLKYHGYNKYFPLQALARYRNQTGGTPR</sequence>
<evidence type="ECO:0000259" key="6">
    <source>
        <dbReference type="Pfam" id="PF13243"/>
    </source>
</evidence>
<dbReference type="InterPro" id="IPR018333">
    <property type="entry name" value="Squalene_cyclase"/>
</dbReference>
<evidence type="ECO:0000256" key="4">
    <source>
        <dbReference type="ARBA" id="ARBA00023235"/>
    </source>
</evidence>
<dbReference type="GO" id="GO:0016104">
    <property type="term" value="P:triterpenoid biosynthetic process"/>
    <property type="evidence" value="ECO:0007669"/>
    <property type="project" value="InterPro"/>
</dbReference>
<evidence type="ECO:0000313" key="9">
    <source>
        <dbReference type="Proteomes" id="UP000183104"/>
    </source>
</evidence>
<feature type="region of interest" description="Disordered" evidence="5">
    <location>
        <begin position="1"/>
        <end position="20"/>
    </location>
</feature>
<proteinExistence type="inferred from homology"/>
<name>A0A1G5AVR8_9GAMM</name>
<evidence type="ECO:0000256" key="2">
    <source>
        <dbReference type="ARBA" id="ARBA00009755"/>
    </source>
</evidence>
<dbReference type="NCBIfam" id="TIGR01507">
    <property type="entry name" value="hopene_cyclase"/>
    <property type="match status" value="1"/>
</dbReference>
<dbReference type="Pfam" id="PF13243">
    <property type="entry name" value="SQHop_cyclase_C"/>
    <property type="match status" value="1"/>
</dbReference>
<comment type="pathway">
    <text evidence="1">Secondary metabolite biosynthesis; hopanoid biosynthesis.</text>
</comment>
<evidence type="ECO:0000256" key="5">
    <source>
        <dbReference type="SAM" id="MobiDB-lite"/>
    </source>
</evidence>
<dbReference type="PANTHER" id="PTHR11764">
    <property type="entry name" value="TERPENE CYCLASE/MUTASE FAMILY MEMBER"/>
    <property type="match status" value="1"/>
</dbReference>
<dbReference type="CDD" id="cd02892">
    <property type="entry name" value="SQCY_1"/>
    <property type="match status" value="1"/>
</dbReference>
<dbReference type="InterPro" id="IPR006400">
    <property type="entry name" value="Hopene-cyclase"/>
</dbReference>
<dbReference type="InterPro" id="IPR032696">
    <property type="entry name" value="SQ_cyclase_C"/>
</dbReference>
<dbReference type="Pfam" id="PF13249">
    <property type="entry name" value="SQHop_cyclase_N"/>
    <property type="match status" value="1"/>
</dbReference>
<comment type="similarity">
    <text evidence="2">Belongs to the terpene cyclase/mutase family.</text>
</comment>
<dbReference type="STRING" id="381306.AN478_09175"/>
<keyword evidence="9" id="KW-1185">Reference proteome</keyword>
<keyword evidence="3" id="KW-0677">Repeat</keyword>
<protein>
    <submittedName>
        <fullName evidence="8">Squalene-hopene/tetraprenyl-beta-curcumene cyclase</fullName>
    </submittedName>
</protein>
<evidence type="ECO:0000259" key="7">
    <source>
        <dbReference type="Pfam" id="PF13249"/>
    </source>
</evidence>
<feature type="domain" description="Squalene cyclase N-terminal" evidence="7">
    <location>
        <begin position="32"/>
        <end position="318"/>
    </location>
</feature>
<dbReference type="GO" id="GO:0005811">
    <property type="term" value="C:lipid droplet"/>
    <property type="evidence" value="ECO:0007669"/>
    <property type="project" value="InterPro"/>
</dbReference>
<evidence type="ECO:0000256" key="3">
    <source>
        <dbReference type="ARBA" id="ARBA00022737"/>
    </source>
</evidence>
<accession>A0A1G5AVR8</accession>
<dbReference type="Gene3D" id="1.50.10.20">
    <property type="match status" value="2"/>
</dbReference>
<dbReference type="PANTHER" id="PTHR11764:SF20">
    <property type="entry name" value="LANOSTEROL SYNTHASE"/>
    <property type="match status" value="1"/>
</dbReference>
<dbReference type="SFLD" id="SFLDG01016">
    <property type="entry name" value="Prenyltransferase_Like_2"/>
    <property type="match status" value="1"/>
</dbReference>
<evidence type="ECO:0000313" key="8">
    <source>
        <dbReference type="EMBL" id="SCX81999.1"/>
    </source>
</evidence>